<proteinExistence type="predicted"/>
<evidence type="ECO:0000259" key="1">
    <source>
        <dbReference type="Pfam" id="PF14588"/>
    </source>
</evidence>
<reference evidence="2 3" key="1">
    <citation type="submission" date="2023-04" db="EMBL/GenBank/DDBJ databases">
        <title>Genome sequence of Halobacillus naozhouensis KACC 21980.</title>
        <authorList>
            <person name="Kim S."/>
            <person name="Heo J."/>
            <person name="Kwon S.-W."/>
        </authorList>
    </citation>
    <scope>NUCLEOTIDE SEQUENCE [LARGE SCALE GENOMIC DNA]</scope>
    <source>
        <strain evidence="2 3">KCTC 13234</strain>
    </source>
</reference>
<sequence>MEVEDKLHSLGLCLPDLPKPSGHYLGAVKVDKFLFISGVTCKRNGELLFKGQVGSDLSIEDGYEAAKITTLNHLSIIQDMLGGFDQMDRIVKLTGYVNSTDGFGNVPDVINGSSDFLVNLFGEYGKHARCAVGVSSLPGNAAVETDLLLSIK</sequence>
<dbReference type="RefSeq" id="WP_283077573.1">
    <property type="nucleotide sequence ID" value="NZ_CP121671.1"/>
</dbReference>
<protein>
    <submittedName>
        <fullName evidence="2">RidA family protein</fullName>
    </submittedName>
</protein>
<dbReference type="InterPro" id="IPR013813">
    <property type="entry name" value="Endoribo_LPSP/chorism_mut-like"/>
</dbReference>
<feature type="domain" description="Endoribonuclease L-PSP/chorismate mutase-like" evidence="1">
    <location>
        <begin position="5"/>
        <end position="141"/>
    </location>
</feature>
<dbReference type="SUPFAM" id="SSF55298">
    <property type="entry name" value="YjgF-like"/>
    <property type="match status" value="1"/>
</dbReference>
<dbReference type="PANTHER" id="PTHR43760:SF1">
    <property type="entry name" value="ENDORIBONUCLEASE L-PSP_CHORISMATE MUTASE-LIKE DOMAIN-CONTAINING PROTEIN"/>
    <property type="match status" value="1"/>
</dbReference>
<dbReference type="EMBL" id="CP121671">
    <property type="protein sequence ID" value="WFT75607.1"/>
    <property type="molecule type" value="Genomic_DNA"/>
</dbReference>
<dbReference type="Proteomes" id="UP001221597">
    <property type="component" value="Chromosome"/>
</dbReference>
<evidence type="ECO:0000313" key="3">
    <source>
        <dbReference type="Proteomes" id="UP001221597"/>
    </source>
</evidence>
<gene>
    <name evidence="2" type="ORF">P9989_04235</name>
</gene>
<evidence type="ECO:0000313" key="2">
    <source>
        <dbReference type="EMBL" id="WFT75607.1"/>
    </source>
</evidence>
<keyword evidence="3" id="KW-1185">Reference proteome</keyword>
<accession>A0ABY8J0N2</accession>
<organism evidence="2 3">
    <name type="scientific">Halobacillus naozhouensis</name>
    <dbReference type="NCBI Taxonomy" id="554880"/>
    <lineage>
        <taxon>Bacteria</taxon>
        <taxon>Bacillati</taxon>
        <taxon>Bacillota</taxon>
        <taxon>Bacilli</taxon>
        <taxon>Bacillales</taxon>
        <taxon>Bacillaceae</taxon>
        <taxon>Halobacillus</taxon>
    </lineage>
</organism>
<name>A0ABY8J0N2_9BACI</name>
<dbReference type="PANTHER" id="PTHR43760">
    <property type="entry name" value="ENDORIBONUCLEASE-RELATED"/>
    <property type="match status" value="1"/>
</dbReference>
<dbReference type="Gene3D" id="3.30.1330.40">
    <property type="entry name" value="RutC-like"/>
    <property type="match status" value="1"/>
</dbReference>
<dbReference type="Pfam" id="PF14588">
    <property type="entry name" value="YjgF_endoribonc"/>
    <property type="match status" value="1"/>
</dbReference>
<dbReference type="InterPro" id="IPR035959">
    <property type="entry name" value="RutC-like_sf"/>
</dbReference>
<dbReference type="CDD" id="cd02199">
    <property type="entry name" value="YjgF_YER057c_UK114_like_1"/>
    <property type="match status" value="1"/>
</dbReference>